<organism evidence="2 3">
    <name type="scientific">Ignelater luminosus</name>
    <name type="common">Cucubano</name>
    <name type="synonym">Pyrophorus luminosus</name>
    <dbReference type="NCBI Taxonomy" id="2038154"/>
    <lineage>
        <taxon>Eukaryota</taxon>
        <taxon>Metazoa</taxon>
        <taxon>Ecdysozoa</taxon>
        <taxon>Arthropoda</taxon>
        <taxon>Hexapoda</taxon>
        <taxon>Insecta</taxon>
        <taxon>Pterygota</taxon>
        <taxon>Neoptera</taxon>
        <taxon>Endopterygota</taxon>
        <taxon>Coleoptera</taxon>
        <taxon>Polyphaga</taxon>
        <taxon>Elateriformia</taxon>
        <taxon>Elateroidea</taxon>
        <taxon>Elateridae</taxon>
        <taxon>Agrypninae</taxon>
        <taxon>Pyrophorini</taxon>
        <taxon>Ignelater</taxon>
    </lineage>
</organism>
<gene>
    <name evidence="2" type="ORF">ILUMI_13178</name>
</gene>
<dbReference type="EMBL" id="VTPC01008294">
    <property type="protein sequence ID" value="KAF2893002.1"/>
    <property type="molecule type" value="Genomic_DNA"/>
</dbReference>
<comment type="caution">
    <text evidence="2">The sequence shown here is derived from an EMBL/GenBank/DDBJ whole genome shotgun (WGS) entry which is preliminary data.</text>
</comment>
<keyword evidence="1" id="KW-0812">Transmembrane</keyword>
<feature type="transmembrane region" description="Helical" evidence="1">
    <location>
        <begin position="124"/>
        <end position="149"/>
    </location>
</feature>
<keyword evidence="3" id="KW-1185">Reference proteome</keyword>
<dbReference type="Proteomes" id="UP000801492">
    <property type="component" value="Unassembled WGS sequence"/>
</dbReference>
<evidence type="ECO:0000313" key="3">
    <source>
        <dbReference type="Proteomes" id="UP000801492"/>
    </source>
</evidence>
<evidence type="ECO:0000256" key="1">
    <source>
        <dbReference type="SAM" id="Phobius"/>
    </source>
</evidence>
<accession>A0A8K0CZ19</accession>
<dbReference type="AlphaFoldDB" id="A0A8K0CZ19"/>
<keyword evidence="1" id="KW-1133">Transmembrane helix</keyword>
<protein>
    <submittedName>
        <fullName evidence="2">Uncharacterized protein</fullName>
    </submittedName>
</protein>
<sequence length="176" mass="20875">MTNNQNQITNFARLLENITFKAAYIGKRDVPEINTVCNVILIDSSETKVTQDLRLLRERLDSFYCHKYWIGFGDKASSQLLIEKQNLLRGTYIFKIEGIEFKEHQILLKLEVVNRIYNLYSFSYIFVSLILASILVFWICSMFIVQFFYEVSKKIWLCINRSRGKIVYEIYDHCVK</sequence>
<reference evidence="2" key="1">
    <citation type="submission" date="2019-08" db="EMBL/GenBank/DDBJ databases">
        <title>The genome of the North American firefly Photinus pyralis.</title>
        <authorList>
            <consortium name="Photinus pyralis genome working group"/>
            <person name="Fallon T.R."/>
            <person name="Sander Lower S.E."/>
            <person name="Weng J.-K."/>
        </authorList>
    </citation>
    <scope>NUCLEOTIDE SEQUENCE</scope>
    <source>
        <strain evidence="2">TRF0915ILg1</strain>
        <tissue evidence="2">Whole body</tissue>
    </source>
</reference>
<evidence type="ECO:0000313" key="2">
    <source>
        <dbReference type="EMBL" id="KAF2893002.1"/>
    </source>
</evidence>
<keyword evidence="1" id="KW-0472">Membrane</keyword>
<name>A0A8K0CZ19_IGNLU</name>
<proteinExistence type="predicted"/>